<reference evidence="1 2" key="1">
    <citation type="submission" date="2022-12" db="EMBL/GenBank/DDBJ databases">
        <title>Chromosome-level genome of Tegillarca granosa.</title>
        <authorList>
            <person name="Kim J."/>
        </authorList>
    </citation>
    <scope>NUCLEOTIDE SEQUENCE [LARGE SCALE GENOMIC DNA]</scope>
    <source>
        <strain evidence="1">Teg-2019</strain>
        <tissue evidence="1">Adductor muscle</tissue>
    </source>
</reference>
<protein>
    <submittedName>
        <fullName evidence="1">Uncharacterized protein</fullName>
    </submittedName>
</protein>
<comment type="caution">
    <text evidence="1">The sequence shown here is derived from an EMBL/GenBank/DDBJ whole genome shotgun (WGS) entry which is preliminary data.</text>
</comment>
<dbReference type="PANTHER" id="PTHR10974:SF39">
    <property type="entry name" value="E2F TRANSCRIPTION FACTOR CC-MB DOMAIN-CONTAINING PROTEIN"/>
    <property type="match status" value="1"/>
</dbReference>
<dbReference type="Proteomes" id="UP001217089">
    <property type="component" value="Unassembled WGS sequence"/>
</dbReference>
<keyword evidence="2" id="KW-1185">Reference proteome</keyword>
<name>A0ABQ9DYA8_TEGGR</name>
<dbReference type="Pfam" id="PF02995">
    <property type="entry name" value="DUF229"/>
    <property type="match status" value="1"/>
</dbReference>
<proteinExistence type="predicted"/>
<gene>
    <name evidence="1" type="ORF">KUTeg_024769</name>
</gene>
<dbReference type="InterPro" id="IPR004245">
    <property type="entry name" value="DUF229"/>
</dbReference>
<organism evidence="1 2">
    <name type="scientific">Tegillarca granosa</name>
    <name type="common">Malaysian cockle</name>
    <name type="synonym">Anadara granosa</name>
    <dbReference type="NCBI Taxonomy" id="220873"/>
    <lineage>
        <taxon>Eukaryota</taxon>
        <taxon>Metazoa</taxon>
        <taxon>Spiralia</taxon>
        <taxon>Lophotrochozoa</taxon>
        <taxon>Mollusca</taxon>
        <taxon>Bivalvia</taxon>
        <taxon>Autobranchia</taxon>
        <taxon>Pteriomorphia</taxon>
        <taxon>Arcoida</taxon>
        <taxon>Arcoidea</taxon>
        <taxon>Arcidae</taxon>
        <taxon>Tegillarca</taxon>
    </lineage>
</organism>
<sequence>MAKVESEESDLTEEDCLNPRLVYRIKSENKSSNPGCQRMTPVSDACKIANSLFADKKITDCSEQKHYKLCEIKGDVGSYFARCDISICEMPIVIGNINQVNGEYVWKELSTLQEVENHLSELLKPSVLKKHYGFCFVKCILKNSKKTDVSDYGNDFGLSFHNPGIDAVQLLVLPADVKLKPLVNHSPQNINYNLIFIDSVSRNHFYRSLPRTIKVLNDINKNNVRNISDDVLKHMVLDFELLQGIKSRTFESLQALFSGYVNPKEKPFGILAMPPKPLNTQVLLGRLKQKNYKTLWIEDLCWKWEWGLSKELLVHNKSISDAETWKHLKKALHKAAIDDLDITFANHGNTYGSFVQKSDEARIEIFHPLLFMVIPPDIQKYLGPKAMNSLINNQERLITLQDLHKMLFSLSKVKTGSDTADILTLSPHYRGLNLMEDISKNRSCSQISRLMPNTCICQGYDNAVKNDSYYGIVALYATGMLNQQIQKQFRRLHSNATFGFGFCRRLILSEFTNVKISYGEPNNTVNIKMDLLYRHEMNVNPEIFVVAIRMTRGRKGQFELMSYERITPYSIYSACCDAGVDVKLCICNSKAKSRFSDLIDQSGEGIQETLSLHSRKEYIDPELKCLYFVITESDNNHGFIMEAVNVCQNSTYRLSVGFWKKNMITTNLQSKIETVLQSGDVTLVFAAVQRNRNHPSDWKYTAKIKLVS</sequence>
<accession>A0ABQ9DYA8</accession>
<evidence type="ECO:0000313" key="1">
    <source>
        <dbReference type="EMBL" id="KAJ8298238.1"/>
    </source>
</evidence>
<evidence type="ECO:0000313" key="2">
    <source>
        <dbReference type="Proteomes" id="UP001217089"/>
    </source>
</evidence>
<dbReference type="EMBL" id="JARBDR010000923">
    <property type="protein sequence ID" value="KAJ8298238.1"/>
    <property type="molecule type" value="Genomic_DNA"/>
</dbReference>
<dbReference type="PANTHER" id="PTHR10974">
    <property type="entry name" value="FI08016P-RELATED"/>
    <property type="match status" value="1"/>
</dbReference>